<protein>
    <recommendedName>
        <fullName evidence="1">Purple acid phosphatase C-terminal domain-containing protein</fullName>
    </recommendedName>
</protein>
<evidence type="ECO:0000259" key="1">
    <source>
        <dbReference type="Pfam" id="PF14008"/>
    </source>
</evidence>
<feature type="non-terminal residue" evidence="4">
    <location>
        <position position="63"/>
    </location>
</feature>
<dbReference type="SUPFAM" id="SSF56300">
    <property type="entry name" value="Metallo-dependent phosphatases"/>
    <property type="match status" value="1"/>
</dbReference>
<proteinExistence type="predicted"/>
<evidence type="ECO:0000313" key="5">
    <source>
        <dbReference type="Proteomes" id="UP000681720"/>
    </source>
</evidence>
<sequence length="63" mass="7194">VYNGTKGAYIDPDAPVHITTGSAGCDERHDPFGIRRPWSAFRNNDYGYTRMNIYNASHIYLEQ</sequence>
<dbReference type="EMBL" id="CAJOBI010035051">
    <property type="protein sequence ID" value="CAF4294393.1"/>
    <property type="molecule type" value="Genomic_DNA"/>
</dbReference>
<dbReference type="Gene3D" id="3.60.21.10">
    <property type="match status" value="1"/>
</dbReference>
<dbReference type="Proteomes" id="UP000681720">
    <property type="component" value="Unassembled WGS sequence"/>
</dbReference>
<evidence type="ECO:0000313" key="3">
    <source>
        <dbReference type="EMBL" id="CAF4294393.1"/>
    </source>
</evidence>
<dbReference type="InterPro" id="IPR025733">
    <property type="entry name" value="PAPs_C"/>
</dbReference>
<dbReference type="InterPro" id="IPR029052">
    <property type="entry name" value="Metallo-depent_PP-like"/>
</dbReference>
<comment type="caution">
    <text evidence="4">The sequence shown here is derived from an EMBL/GenBank/DDBJ whole genome shotgun (WGS) entry which is preliminary data.</text>
</comment>
<gene>
    <name evidence="4" type="ORF">GIL414_LOCUS26464</name>
    <name evidence="2" type="ORF">SMN809_LOCUS25804</name>
    <name evidence="3" type="ORF">SMN809_LOCUS25817</name>
</gene>
<evidence type="ECO:0000313" key="2">
    <source>
        <dbReference type="EMBL" id="CAF4294081.1"/>
    </source>
</evidence>
<feature type="non-terminal residue" evidence="4">
    <location>
        <position position="1"/>
    </location>
</feature>
<name>A0A8S2U512_9BILA</name>
<organism evidence="4 5">
    <name type="scientific">Rotaria magnacalcarata</name>
    <dbReference type="NCBI Taxonomy" id="392030"/>
    <lineage>
        <taxon>Eukaryota</taxon>
        <taxon>Metazoa</taxon>
        <taxon>Spiralia</taxon>
        <taxon>Gnathifera</taxon>
        <taxon>Rotifera</taxon>
        <taxon>Eurotatoria</taxon>
        <taxon>Bdelloidea</taxon>
        <taxon>Philodinida</taxon>
        <taxon>Philodinidae</taxon>
        <taxon>Rotaria</taxon>
    </lineage>
</organism>
<dbReference type="Pfam" id="PF14008">
    <property type="entry name" value="Metallophos_C"/>
    <property type="match status" value="1"/>
</dbReference>
<reference evidence="4" key="1">
    <citation type="submission" date="2021-02" db="EMBL/GenBank/DDBJ databases">
        <authorList>
            <person name="Nowell W R."/>
        </authorList>
    </citation>
    <scope>NUCLEOTIDE SEQUENCE</scope>
</reference>
<feature type="domain" description="Purple acid phosphatase C-terminal" evidence="1">
    <location>
        <begin position="14"/>
        <end position="63"/>
    </location>
</feature>
<dbReference type="EMBL" id="CAJOBJ010038810">
    <property type="protein sequence ID" value="CAF4315122.1"/>
    <property type="molecule type" value="Genomic_DNA"/>
</dbReference>
<dbReference type="EMBL" id="CAJOBI010034988">
    <property type="protein sequence ID" value="CAF4294081.1"/>
    <property type="molecule type" value="Genomic_DNA"/>
</dbReference>
<dbReference type="PANTHER" id="PTHR45867">
    <property type="entry name" value="PURPLE ACID PHOSPHATASE"/>
    <property type="match status" value="1"/>
</dbReference>
<dbReference type="Proteomes" id="UP000676336">
    <property type="component" value="Unassembled WGS sequence"/>
</dbReference>
<accession>A0A8S2U512</accession>
<dbReference type="AlphaFoldDB" id="A0A8S2U512"/>
<evidence type="ECO:0000313" key="4">
    <source>
        <dbReference type="EMBL" id="CAF4315122.1"/>
    </source>
</evidence>